<dbReference type="KEGG" id="chig:CH63R_04302"/>
<organism evidence="1 2">
    <name type="scientific">Colletotrichum higginsianum (strain IMI 349063)</name>
    <name type="common">Crucifer anthracnose fungus</name>
    <dbReference type="NCBI Taxonomy" id="759273"/>
    <lineage>
        <taxon>Eukaryota</taxon>
        <taxon>Fungi</taxon>
        <taxon>Dikarya</taxon>
        <taxon>Ascomycota</taxon>
        <taxon>Pezizomycotina</taxon>
        <taxon>Sordariomycetes</taxon>
        <taxon>Hypocreomycetidae</taxon>
        <taxon>Glomerellales</taxon>
        <taxon>Glomerellaceae</taxon>
        <taxon>Colletotrichum</taxon>
        <taxon>Colletotrichum destructivum species complex</taxon>
    </lineage>
</organism>
<dbReference type="EMBL" id="LTAN01000003">
    <property type="protein sequence ID" value="OBR12006.1"/>
    <property type="molecule type" value="Genomic_DNA"/>
</dbReference>
<dbReference type="GeneID" id="28863384"/>
<keyword evidence="2" id="KW-1185">Reference proteome</keyword>
<accession>A0A1B7YIY5</accession>
<dbReference type="VEuPathDB" id="FungiDB:CH63R_04302"/>
<proteinExistence type="predicted"/>
<gene>
    <name evidence="1" type="ORF">CH63R_04302</name>
</gene>
<protein>
    <submittedName>
        <fullName evidence="1">Uncharacterized protein</fullName>
    </submittedName>
</protein>
<comment type="caution">
    <text evidence="1">The sequence shown here is derived from an EMBL/GenBank/DDBJ whole genome shotgun (WGS) entry which is preliminary data.</text>
</comment>
<sequence>MVQGPSFGIASFGLAFLSKTPQLRVAGLGSHGPAAFPTVRAHDAHFVFGFLDPTGAYMDESAMLEQSSFARASHEFFPHHPIRVEDLSGCGHPNYGYRRDKPTANAIATGIDSTERENITPAPFGFPSVGLKSWGIGIQVRHSKAAAADAAGLRSLTELDKPSLAKQTPPSRVRLLQSHKIWNLESRPSSPIAHCPSHSEDRCQARAGAGANVVAMPSQCKRLHDSSVHPLPACPSTSSSTSPSLLVTVEPHDSLSISISLPGLCDEGEHSTLSQGPLAGRSWLRMTGDGEPGAAATLECLQILFIAARGPQRRE</sequence>
<reference evidence="2" key="1">
    <citation type="journal article" date="2017" name="BMC Genomics">
        <title>Gapless genome assembly of Colletotrichum higginsianum reveals chromosome structure and association of transposable elements with secondary metabolite gene clusters.</title>
        <authorList>
            <person name="Dallery J.-F."/>
            <person name="Lapalu N."/>
            <person name="Zampounis A."/>
            <person name="Pigne S."/>
            <person name="Luyten I."/>
            <person name="Amselem J."/>
            <person name="Wittenberg A.H.J."/>
            <person name="Zhou S."/>
            <person name="de Queiroz M.V."/>
            <person name="Robin G.P."/>
            <person name="Auger A."/>
            <person name="Hainaut M."/>
            <person name="Henrissat B."/>
            <person name="Kim K.-T."/>
            <person name="Lee Y.-H."/>
            <person name="Lespinet O."/>
            <person name="Schwartz D.C."/>
            <person name="Thon M.R."/>
            <person name="O'Connell R.J."/>
        </authorList>
    </citation>
    <scope>NUCLEOTIDE SEQUENCE [LARGE SCALE GENOMIC DNA]</scope>
    <source>
        <strain evidence="2">IMI 349063</strain>
    </source>
</reference>
<evidence type="ECO:0000313" key="1">
    <source>
        <dbReference type="EMBL" id="OBR12006.1"/>
    </source>
</evidence>
<dbReference type="RefSeq" id="XP_018160523.1">
    <property type="nucleotide sequence ID" value="XM_018299277.1"/>
</dbReference>
<dbReference type="Proteomes" id="UP000092177">
    <property type="component" value="Chromosome 3"/>
</dbReference>
<evidence type="ECO:0000313" key="2">
    <source>
        <dbReference type="Proteomes" id="UP000092177"/>
    </source>
</evidence>
<dbReference type="AlphaFoldDB" id="A0A1B7YIY5"/>
<name>A0A1B7YIY5_COLHI</name>